<proteinExistence type="predicted"/>
<reference evidence="2 3" key="1">
    <citation type="journal article" date="2014" name="Int. J. Syst. Evol. Microbiol.">
        <title>Complete genome sequence of Corynebacterium casei LMG S-19264T (=DSM 44701T), isolated from a smear-ripened cheese.</title>
        <authorList>
            <consortium name="US DOE Joint Genome Institute (JGI-PGF)"/>
            <person name="Walter F."/>
            <person name="Albersmeier A."/>
            <person name="Kalinowski J."/>
            <person name="Ruckert C."/>
        </authorList>
    </citation>
    <scope>NUCLEOTIDE SEQUENCE [LARGE SCALE GENOMIC DNA]</scope>
    <source>
        <strain evidence="2 3">CGMCC 4.7111</strain>
    </source>
</reference>
<dbReference type="EMBL" id="BMMM01000002">
    <property type="protein sequence ID" value="GGN56022.1"/>
    <property type="molecule type" value="Genomic_DNA"/>
</dbReference>
<evidence type="ECO:0000313" key="2">
    <source>
        <dbReference type="EMBL" id="GGN56022.1"/>
    </source>
</evidence>
<dbReference type="AlphaFoldDB" id="A0A917XXR0"/>
<evidence type="ECO:0000256" key="1">
    <source>
        <dbReference type="SAM" id="MobiDB-lite"/>
    </source>
</evidence>
<evidence type="ECO:0000313" key="3">
    <source>
        <dbReference type="Proteomes" id="UP000600365"/>
    </source>
</evidence>
<gene>
    <name evidence="2" type="ORF">GCM10011579_016640</name>
</gene>
<protein>
    <submittedName>
        <fullName evidence="2">Uncharacterized protein</fullName>
    </submittedName>
</protein>
<feature type="compositionally biased region" description="Basic residues" evidence="1">
    <location>
        <begin position="1"/>
        <end position="16"/>
    </location>
</feature>
<dbReference type="RefSeq" id="WP_189185200.1">
    <property type="nucleotide sequence ID" value="NZ_BMMM01000002.1"/>
</dbReference>
<accession>A0A917XXR0</accession>
<comment type="caution">
    <text evidence="2">The sequence shown here is derived from an EMBL/GenBank/DDBJ whole genome shotgun (WGS) entry which is preliminary data.</text>
</comment>
<feature type="region of interest" description="Disordered" evidence="1">
    <location>
        <begin position="1"/>
        <end position="27"/>
    </location>
</feature>
<dbReference type="Proteomes" id="UP000600365">
    <property type="component" value="Unassembled WGS sequence"/>
</dbReference>
<sequence length="303" mass="32814">MSKQKRGRKHRTPQKRAPRDLSVPRPRAAAAVLPGGGLPLRGSMDHTARMLEHAKPDQLVELVLPYLWVALADGRVPANVCVDACMTLRNAYGQLGVRAELLPVDLAIRNKDGDGVRYGSLTPSWTGTSWNGHCVLVLPNSQRFVDATVEQFDEVREIGMGPMVGKVALSLAGDGSLMEPGAQVVLQRGDLVLTYTVAGPQALASIVEHPEAVAHADGHRRTGVNVASFTLVALRGEGVRGRAMQAPYPRLRALLRAVGDAPYEADEAGDVRFCLLDQDGRERWLRLDEIPLPATTPAAWPRP</sequence>
<organism evidence="2 3">
    <name type="scientific">Streptomyces albiflavescens</name>
    <dbReference type="NCBI Taxonomy" id="1623582"/>
    <lineage>
        <taxon>Bacteria</taxon>
        <taxon>Bacillati</taxon>
        <taxon>Actinomycetota</taxon>
        <taxon>Actinomycetes</taxon>
        <taxon>Kitasatosporales</taxon>
        <taxon>Streptomycetaceae</taxon>
        <taxon>Streptomyces</taxon>
    </lineage>
</organism>
<name>A0A917XXR0_9ACTN</name>
<keyword evidence="3" id="KW-1185">Reference proteome</keyword>